<keyword evidence="7" id="KW-1185">Reference proteome</keyword>
<reference evidence="6 7" key="1">
    <citation type="journal article" date="2018" name="Evol. Lett.">
        <title>Horizontal gene cluster transfer increased hallucinogenic mushroom diversity.</title>
        <authorList>
            <person name="Reynolds H.T."/>
            <person name="Vijayakumar V."/>
            <person name="Gluck-Thaler E."/>
            <person name="Korotkin H.B."/>
            <person name="Matheny P.B."/>
            <person name="Slot J.C."/>
        </authorList>
    </citation>
    <scope>NUCLEOTIDE SEQUENCE [LARGE SCALE GENOMIC DNA]</scope>
    <source>
        <strain evidence="6 7">2629</strain>
    </source>
</reference>
<feature type="domain" description="Flavin reductase like" evidence="5">
    <location>
        <begin position="348"/>
        <end position="506"/>
    </location>
</feature>
<evidence type="ECO:0000256" key="3">
    <source>
        <dbReference type="ARBA" id="ARBA00022643"/>
    </source>
</evidence>
<dbReference type="InParanoid" id="A0A409VFV1"/>
<sequence>MSERTTEPLPPYVPITEFKYTAPPNEGWTYGQPVASTADGNAWVEGEDEGWTVFNTEQEDPRKLYLLLLSAIVPRPIALVSTVSLEGRENLAPFSWFNQVTPYPPIVSISILHRAHSAKDTLQNILDIKQFTANLISEPWVQQANISAIDTPSDVGEWPMTGLTKAPCVHVRPPRVKESACSFECELLQTVNIKDPATGDITTTLVLGSIKHIHVRNDVLNERGMIDPGKMKPVARMAGVGYARISEGYHIPLPSWSASQDAIRASVPWLEHSSSSNLEGVGYTHISEYKLTTSPNPTWKFGQPVESSPEGQAWLEGEKAGWTVIDTQKDDRRTWMGRRRQLYQFLVSAVVPRPIALVSTISEEGVENLAPISWFNQVSPYPTVISLSISRRDQAAKDTLRNILATKEFTANLISEAWIEQAHAASIDTPPEVSEWEITGLTKAPCLKVRTARVKESACSMECELLQSIDINDPDTGLTKNTLVLGAVKYIHVRNDVLDPASGTIDPGKMKPIARMGAGGYAKITEGYRMARPDVDAALEAVRTGQCGPQ</sequence>
<dbReference type="EMBL" id="NHTK01006075">
    <property type="protein sequence ID" value="PPQ65121.1"/>
    <property type="molecule type" value="Genomic_DNA"/>
</dbReference>
<feature type="domain" description="Flavin reductase like" evidence="5">
    <location>
        <begin position="70"/>
        <end position="227"/>
    </location>
</feature>
<dbReference type="SUPFAM" id="SSF50475">
    <property type="entry name" value="FMN-binding split barrel"/>
    <property type="match status" value="2"/>
</dbReference>
<dbReference type="InterPro" id="IPR002563">
    <property type="entry name" value="Flavin_Rdtase-like_dom"/>
</dbReference>
<dbReference type="OrthoDB" id="298012at2759"/>
<evidence type="ECO:0000259" key="5">
    <source>
        <dbReference type="SMART" id="SM00903"/>
    </source>
</evidence>
<dbReference type="SMART" id="SM00903">
    <property type="entry name" value="Flavin_Reduct"/>
    <property type="match status" value="2"/>
</dbReference>
<dbReference type="PANTHER" id="PTHR33798">
    <property type="entry name" value="FLAVOPROTEIN OXYGENASE"/>
    <property type="match status" value="1"/>
</dbReference>
<name>A0A409VFV1_9AGAR</name>
<evidence type="ECO:0000256" key="1">
    <source>
        <dbReference type="ARBA" id="ARBA00001917"/>
    </source>
</evidence>
<comment type="cofactor">
    <cofactor evidence="1">
        <name>FMN</name>
        <dbReference type="ChEBI" id="CHEBI:58210"/>
    </cofactor>
</comment>
<dbReference type="AlphaFoldDB" id="A0A409VFV1"/>
<evidence type="ECO:0000256" key="2">
    <source>
        <dbReference type="ARBA" id="ARBA00022630"/>
    </source>
</evidence>
<dbReference type="Gene3D" id="2.30.110.10">
    <property type="entry name" value="Electron Transport, Fmn-binding Protein, Chain A"/>
    <property type="match status" value="2"/>
</dbReference>
<dbReference type="InterPro" id="IPR012349">
    <property type="entry name" value="Split_barrel_FMN-bd"/>
</dbReference>
<comment type="similarity">
    <text evidence="4">Belongs to the flavoredoxin family.</text>
</comment>
<organism evidence="6 7">
    <name type="scientific">Panaeolus cyanescens</name>
    <dbReference type="NCBI Taxonomy" id="181874"/>
    <lineage>
        <taxon>Eukaryota</taxon>
        <taxon>Fungi</taxon>
        <taxon>Dikarya</taxon>
        <taxon>Basidiomycota</taxon>
        <taxon>Agaricomycotina</taxon>
        <taxon>Agaricomycetes</taxon>
        <taxon>Agaricomycetidae</taxon>
        <taxon>Agaricales</taxon>
        <taxon>Agaricineae</taxon>
        <taxon>Galeropsidaceae</taxon>
        <taxon>Panaeolus</taxon>
    </lineage>
</organism>
<gene>
    <name evidence="6" type="ORF">CVT24_003012</name>
</gene>
<dbReference type="PANTHER" id="PTHR33798:SF5">
    <property type="entry name" value="FLAVIN REDUCTASE LIKE DOMAIN-CONTAINING PROTEIN"/>
    <property type="match status" value="1"/>
</dbReference>
<evidence type="ECO:0000313" key="6">
    <source>
        <dbReference type="EMBL" id="PPQ65121.1"/>
    </source>
</evidence>
<keyword evidence="3" id="KW-0288">FMN</keyword>
<keyword evidence="2" id="KW-0285">Flavoprotein</keyword>
<accession>A0A409VFV1</accession>
<dbReference type="GO" id="GO:0010181">
    <property type="term" value="F:FMN binding"/>
    <property type="evidence" value="ECO:0007669"/>
    <property type="project" value="InterPro"/>
</dbReference>
<proteinExistence type="inferred from homology"/>
<protein>
    <recommendedName>
        <fullName evidence="5">Flavin reductase like domain-containing protein</fullName>
    </recommendedName>
</protein>
<dbReference type="Proteomes" id="UP000284842">
    <property type="component" value="Unassembled WGS sequence"/>
</dbReference>
<dbReference type="Pfam" id="PF01613">
    <property type="entry name" value="Flavin_Reduct"/>
    <property type="match status" value="2"/>
</dbReference>
<evidence type="ECO:0000313" key="7">
    <source>
        <dbReference type="Proteomes" id="UP000284842"/>
    </source>
</evidence>
<evidence type="ECO:0000256" key="4">
    <source>
        <dbReference type="ARBA" id="ARBA00038054"/>
    </source>
</evidence>
<comment type="caution">
    <text evidence="6">The sequence shown here is derived from an EMBL/GenBank/DDBJ whole genome shotgun (WGS) entry which is preliminary data.</text>
</comment>